<organism evidence="2 3">
    <name type="scientific">Roridomyces roridus</name>
    <dbReference type="NCBI Taxonomy" id="1738132"/>
    <lineage>
        <taxon>Eukaryota</taxon>
        <taxon>Fungi</taxon>
        <taxon>Dikarya</taxon>
        <taxon>Basidiomycota</taxon>
        <taxon>Agaricomycotina</taxon>
        <taxon>Agaricomycetes</taxon>
        <taxon>Agaricomycetidae</taxon>
        <taxon>Agaricales</taxon>
        <taxon>Marasmiineae</taxon>
        <taxon>Mycenaceae</taxon>
        <taxon>Roridomyces</taxon>
    </lineage>
</organism>
<dbReference type="InterPro" id="IPR016040">
    <property type="entry name" value="NAD(P)-bd_dom"/>
</dbReference>
<dbReference type="Gene3D" id="3.40.50.720">
    <property type="entry name" value="NAD(P)-binding Rossmann-like Domain"/>
    <property type="match status" value="1"/>
</dbReference>
<evidence type="ECO:0000313" key="3">
    <source>
        <dbReference type="Proteomes" id="UP001221142"/>
    </source>
</evidence>
<feature type="domain" description="NAD(P)-binding" evidence="1">
    <location>
        <begin position="7"/>
        <end position="172"/>
    </location>
</feature>
<dbReference type="Pfam" id="PF13460">
    <property type="entry name" value="NAD_binding_10"/>
    <property type="match status" value="1"/>
</dbReference>
<dbReference type="EMBL" id="JARKIF010000029">
    <property type="protein sequence ID" value="KAJ7613096.1"/>
    <property type="molecule type" value="Genomic_DNA"/>
</dbReference>
<dbReference type="Gene3D" id="3.90.25.10">
    <property type="entry name" value="UDP-galactose 4-epimerase, domain 1"/>
    <property type="match status" value="1"/>
</dbReference>
<comment type="caution">
    <text evidence="2">The sequence shown here is derived from an EMBL/GenBank/DDBJ whole genome shotgun (WGS) entry which is preliminary data.</text>
</comment>
<sequence length="277" mass="30583">MSILVTGSTGKTGRHILSILHSRAINVIAASRRPDLGDSAVRFDWEDRTTYSLPFDAASDIVAVHLIIPSEIPHDNVCAFIDLAVSRGVKRFILMSGSLDIPGDPIEGPIRTHLEASGLPFCVLRPSRFFENFSDFPESIRDEDKIISATDTASIGLVSCQDVAQVAVDCLLAEPPHCGEHFIVGPELLSFTQVAECFSRALQRKISYESISVDEQKQLWSGLPEEFIRLMGSVEEMTAAGSEGLVYAKETKIIGRKTLEEFVRENVHLWARENIQA</sequence>
<dbReference type="SUPFAM" id="SSF51735">
    <property type="entry name" value="NAD(P)-binding Rossmann-fold domains"/>
    <property type="match status" value="1"/>
</dbReference>
<reference evidence="2" key="1">
    <citation type="submission" date="2023-03" db="EMBL/GenBank/DDBJ databases">
        <title>Massive genome expansion in bonnet fungi (Mycena s.s.) driven by repeated elements and novel gene families across ecological guilds.</title>
        <authorList>
            <consortium name="Lawrence Berkeley National Laboratory"/>
            <person name="Harder C.B."/>
            <person name="Miyauchi S."/>
            <person name="Viragh M."/>
            <person name="Kuo A."/>
            <person name="Thoen E."/>
            <person name="Andreopoulos B."/>
            <person name="Lu D."/>
            <person name="Skrede I."/>
            <person name="Drula E."/>
            <person name="Henrissat B."/>
            <person name="Morin E."/>
            <person name="Kohler A."/>
            <person name="Barry K."/>
            <person name="LaButti K."/>
            <person name="Morin E."/>
            <person name="Salamov A."/>
            <person name="Lipzen A."/>
            <person name="Mereny Z."/>
            <person name="Hegedus B."/>
            <person name="Baldrian P."/>
            <person name="Stursova M."/>
            <person name="Weitz H."/>
            <person name="Taylor A."/>
            <person name="Grigoriev I.V."/>
            <person name="Nagy L.G."/>
            <person name="Martin F."/>
            <person name="Kauserud H."/>
        </authorList>
    </citation>
    <scope>NUCLEOTIDE SEQUENCE</scope>
    <source>
        <strain evidence="2">9284</strain>
    </source>
</reference>
<protein>
    <recommendedName>
        <fullName evidence="1">NAD(P)-binding domain-containing protein</fullName>
    </recommendedName>
</protein>
<evidence type="ECO:0000313" key="2">
    <source>
        <dbReference type="EMBL" id="KAJ7613096.1"/>
    </source>
</evidence>
<proteinExistence type="predicted"/>
<dbReference type="PANTHER" id="PTHR43162:SF1">
    <property type="entry name" value="PRESTALK A DIFFERENTIATION PROTEIN A"/>
    <property type="match status" value="1"/>
</dbReference>
<evidence type="ECO:0000259" key="1">
    <source>
        <dbReference type="Pfam" id="PF13460"/>
    </source>
</evidence>
<dbReference type="PANTHER" id="PTHR43162">
    <property type="match status" value="1"/>
</dbReference>
<name>A0AAD7B7N2_9AGAR</name>
<dbReference type="InterPro" id="IPR051604">
    <property type="entry name" value="Ergot_Alk_Oxidoreductase"/>
</dbReference>
<accession>A0AAD7B7N2</accession>
<gene>
    <name evidence="2" type="ORF">FB45DRAFT_272854</name>
</gene>
<dbReference type="AlphaFoldDB" id="A0AAD7B7N2"/>
<keyword evidence="3" id="KW-1185">Reference proteome</keyword>
<dbReference type="InterPro" id="IPR036291">
    <property type="entry name" value="NAD(P)-bd_dom_sf"/>
</dbReference>
<dbReference type="Proteomes" id="UP001221142">
    <property type="component" value="Unassembled WGS sequence"/>
</dbReference>